<accession>A0A6L6QPP0</accession>
<dbReference type="OrthoDB" id="6856625at2"/>
<sequence>MQAERLNRLKESIGQPLLKVFPSAVIFDDELADIGEGVFVVLADSEDENDAAQTRIHAILWAASRGAAMRVWYSRIEADDLQLAIPPHYLLPNGARSYAELTRNLKESEISFLESASYRIMVDGAFIHKKISSRGVTYYFRAVTENADEVPYAVLHSNF</sequence>
<gene>
    <name evidence="1" type="ORF">GM658_27255</name>
</gene>
<dbReference type="Proteomes" id="UP000472320">
    <property type="component" value="Unassembled WGS sequence"/>
</dbReference>
<dbReference type="RefSeq" id="WP_155457262.1">
    <property type="nucleotide sequence ID" value="NZ_WNKX01000040.1"/>
</dbReference>
<comment type="caution">
    <text evidence="1">The sequence shown here is derived from an EMBL/GenBank/DDBJ whole genome shotgun (WGS) entry which is preliminary data.</text>
</comment>
<evidence type="ECO:0000313" key="2">
    <source>
        <dbReference type="Proteomes" id="UP000472320"/>
    </source>
</evidence>
<keyword evidence="2" id="KW-1185">Reference proteome</keyword>
<evidence type="ECO:0000313" key="1">
    <source>
        <dbReference type="EMBL" id="MTW14319.1"/>
    </source>
</evidence>
<protein>
    <submittedName>
        <fullName evidence="1">Uncharacterized protein</fullName>
    </submittedName>
</protein>
<organism evidence="1 2">
    <name type="scientific">Massilia eburnea</name>
    <dbReference type="NCBI Taxonomy" id="1776165"/>
    <lineage>
        <taxon>Bacteria</taxon>
        <taxon>Pseudomonadati</taxon>
        <taxon>Pseudomonadota</taxon>
        <taxon>Betaproteobacteria</taxon>
        <taxon>Burkholderiales</taxon>
        <taxon>Oxalobacteraceae</taxon>
        <taxon>Telluria group</taxon>
        <taxon>Massilia</taxon>
    </lineage>
</organism>
<proteinExistence type="predicted"/>
<dbReference type="EMBL" id="WNKX01000040">
    <property type="protein sequence ID" value="MTW14319.1"/>
    <property type="molecule type" value="Genomic_DNA"/>
</dbReference>
<reference evidence="1 2" key="1">
    <citation type="submission" date="2019-11" db="EMBL/GenBank/DDBJ databases">
        <title>Type strains purchased from KCTC, JCM and DSMZ.</title>
        <authorList>
            <person name="Lu H."/>
        </authorList>
    </citation>
    <scope>NUCLEOTIDE SEQUENCE [LARGE SCALE GENOMIC DNA]</scope>
    <source>
        <strain evidence="1 2">JCM 31587</strain>
    </source>
</reference>
<name>A0A6L6QPP0_9BURK</name>
<dbReference type="AlphaFoldDB" id="A0A6L6QPP0"/>